<dbReference type="SUPFAM" id="SSF75169">
    <property type="entry name" value="DsrEFH-like"/>
    <property type="match status" value="1"/>
</dbReference>
<keyword evidence="1" id="KW-0472">Membrane</keyword>
<dbReference type="InterPro" id="IPR003787">
    <property type="entry name" value="Sulphur_relay_DsrE/F-like"/>
</dbReference>
<dbReference type="AlphaFoldDB" id="A0A0G3GBE0"/>
<keyword evidence="3" id="KW-1185">Reference proteome</keyword>
<sequence>MQVDPQVLRPGWFLAGALLLMLAAGGATAVLMGVVAKAPAAEEPLRVVYHINTDDPELHLNALRNLQNHIDGSPDDVSLKIKVLTHGSGISLLQHARTDPDLRSTVNTLKLQDVRFLVCGNSLESRGLERSDLHEVSDRDVVPSGIVELTRLQRSGYTYIKP</sequence>
<dbReference type="OrthoDB" id="14053at2"/>
<dbReference type="PANTHER" id="PTHR37691">
    <property type="entry name" value="BLR3518 PROTEIN"/>
    <property type="match status" value="1"/>
</dbReference>
<reference evidence="2 3" key="1">
    <citation type="submission" date="2015-04" db="EMBL/GenBank/DDBJ databases">
        <title>Complete Sequence for the Genome of the Thioalkalivibrio versutus D301.</title>
        <authorList>
            <person name="Mu T."/>
            <person name="Zhou J."/>
            <person name="Xu X."/>
        </authorList>
    </citation>
    <scope>NUCLEOTIDE SEQUENCE [LARGE SCALE GENOMIC DNA]</scope>
    <source>
        <strain evidence="2 3">D301</strain>
    </source>
</reference>
<dbReference type="PANTHER" id="PTHR37691:SF1">
    <property type="entry name" value="BLR3518 PROTEIN"/>
    <property type="match status" value="1"/>
</dbReference>
<organism evidence="2 3">
    <name type="scientific">Thioalkalivibrio versutus</name>
    <dbReference type="NCBI Taxonomy" id="106634"/>
    <lineage>
        <taxon>Bacteria</taxon>
        <taxon>Pseudomonadati</taxon>
        <taxon>Pseudomonadota</taxon>
        <taxon>Gammaproteobacteria</taxon>
        <taxon>Chromatiales</taxon>
        <taxon>Ectothiorhodospiraceae</taxon>
        <taxon>Thioalkalivibrio</taxon>
    </lineage>
</organism>
<keyword evidence="1" id="KW-0812">Transmembrane</keyword>
<dbReference type="Gene3D" id="3.40.1260.10">
    <property type="entry name" value="DsrEFH-like"/>
    <property type="match status" value="1"/>
</dbReference>
<protein>
    <submittedName>
        <fullName evidence="2">Uncharacterized protein</fullName>
    </submittedName>
</protein>
<accession>A0A0G3GBE0</accession>
<proteinExistence type="predicted"/>
<feature type="transmembrane region" description="Helical" evidence="1">
    <location>
        <begin position="12"/>
        <end position="36"/>
    </location>
</feature>
<keyword evidence="1" id="KW-1133">Transmembrane helix</keyword>
<dbReference type="RefSeq" id="WP_047251722.1">
    <property type="nucleotide sequence ID" value="NZ_CP011367.1"/>
</dbReference>
<dbReference type="Proteomes" id="UP000064201">
    <property type="component" value="Chromosome"/>
</dbReference>
<dbReference type="InterPro" id="IPR027396">
    <property type="entry name" value="DsrEFH-like"/>
</dbReference>
<dbReference type="Pfam" id="PF02635">
    <property type="entry name" value="DsrE"/>
    <property type="match status" value="1"/>
</dbReference>
<name>A0A0G3GBE0_9GAMM</name>
<dbReference type="KEGG" id="tvr:TVD_12405"/>
<evidence type="ECO:0000256" key="1">
    <source>
        <dbReference type="SAM" id="Phobius"/>
    </source>
</evidence>
<dbReference type="STRING" id="106634.TVD_12405"/>
<gene>
    <name evidence="2" type="ORF">TVD_12405</name>
</gene>
<dbReference type="PATRIC" id="fig|106634.4.peg.2529"/>
<evidence type="ECO:0000313" key="3">
    <source>
        <dbReference type="Proteomes" id="UP000064201"/>
    </source>
</evidence>
<dbReference type="EMBL" id="CP011367">
    <property type="protein sequence ID" value="AKJ96106.1"/>
    <property type="molecule type" value="Genomic_DNA"/>
</dbReference>
<evidence type="ECO:0000313" key="2">
    <source>
        <dbReference type="EMBL" id="AKJ96106.1"/>
    </source>
</evidence>